<feature type="binding site" evidence="3">
    <location>
        <position position="6"/>
    </location>
    <ligand>
        <name>a divalent metal cation</name>
        <dbReference type="ChEBI" id="CHEBI:60240"/>
        <label>1</label>
    </ligand>
</feature>
<evidence type="ECO:0000256" key="2">
    <source>
        <dbReference type="ARBA" id="ARBA00022801"/>
    </source>
</evidence>
<feature type="binding site" evidence="3">
    <location>
        <position position="150"/>
    </location>
    <ligand>
        <name>a divalent metal cation</name>
        <dbReference type="ChEBI" id="CHEBI:60240"/>
        <label>2</label>
    </ligand>
</feature>
<dbReference type="PANTHER" id="PTHR46124:SF2">
    <property type="entry name" value="D-AMINOACYL-TRNA DEACYLASE"/>
    <property type="match status" value="1"/>
</dbReference>
<proteinExistence type="predicted"/>
<dbReference type="InterPro" id="IPR032466">
    <property type="entry name" value="Metal_Hydrolase"/>
</dbReference>
<dbReference type="Proteomes" id="UP000183028">
    <property type="component" value="Unassembled WGS sequence"/>
</dbReference>
<gene>
    <name evidence="4" type="ORF">SAMN04487834_10705</name>
</gene>
<accession>A0A1H6WNQ8</accession>
<name>A0A1H6WNQ8_9FIRM</name>
<dbReference type="AlphaFoldDB" id="A0A1H6WNQ8"/>
<dbReference type="Gene3D" id="3.20.20.140">
    <property type="entry name" value="Metal-dependent hydrolases"/>
    <property type="match status" value="1"/>
</dbReference>
<evidence type="ECO:0000313" key="5">
    <source>
        <dbReference type="Proteomes" id="UP000183028"/>
    </source>
</evidence>
<dbReference type="InterPro" id="IPR015991">
    <property type="entry name" value="TatD/YcfH-like"/>
</dbReference>
<evidence type="ECO:0000313" key="4">
    <source>
        <dbReference type="EMBL" id="SEJ18513.1"/>
    </source>
</evidence>
<feature type="binding site" evidence="3">
    <location>
        <position position="200"/>
    </location>
    <ligand>
        <name>a divalent metal cation</name>
        <dbReference type="ChEBI" id="CHEBI:60240"/>
        <label>1</label>
    </ligand>
</feature>
<dbReference type="SUPFAM" id="SSF51556">
    <property type="entry name" value="Metallo-dependent hydrolases"/>
    <property type="match status" value="1"/>
</dbReference>
<keyword evidence="1 3" id="KW-0479">Metal-binding</keyword>
<dbReference type="eggNOG" id="COG0084">
    <property type="taxonomic scope" value="Bacteria"/>
</dbReference>
<dbReference type="FunFam" id="3.20.20.140:FF:000005">
    <property type="entry name" value="TatD family hydrolase"/>
    <property type="match status" value="1"/>
</dbReference>
<evidence type="ECO:0000256" key="1">
    <source>
        <dbReference type="ARBA" id="ARBA00022723"/>
    </source>
</evidence>
<feature type="binding site" evidence="3">
    <location>
        <position position="92"/>
    </location>
    <ligand>
        <name>a divalent metal cation</name>
        <dbReference type="ChEBI" id="CHEBI:60240"/>
        <label>1</label>
    </ligand>
</feature>
<dbReference type="GO" id="GO:0004536">
    <property type="term" value="F:DNA nuclease activity"/>
    <property type="evidence" value="ECO:0007669"/>
    <property type="project" value="InterPro"/>
</dbReference>
<feature type="binding site" evidence="3">
    <location>
        <position position="128"/>
    </location>
    <ligand>
        <name>a divalent metal cation</name>
        <dbReference type="ChEBI" id="CHEBI:60240"/>
        <label>2</label>
    </ligand>
</feature>
<dbReference type="STRING" id="322505.SAMN04487836_11128"/>
<dbReference type="Pfam" id="PF01026">
    <property type="entry name" value="TatD_DNase"/>
    <property type="match status" value="1"/>
</dbReference>
<dbReference type="CDD" id="cd01310">
    <property type="entry name" value="TatD_DNAse"/>
    <property type="match status" value="1"/>
</dbReference>
<dbReference type="InterPro" id="IPR018228">
    <property type="entry name" value="DNase_TatD-rel_CS"/>
</dbReference>
<dbReference type="GO" id="GO:0016788">
    <property type="term" value="F:hydrolase activity, acting on ester bonds"/>
    <property type="evidence" value="ECO:0007669"/>
    <property type="project" value="InterPro"/>
</dbReference>
<reference evidence="5" key="1">
    <citation type="submission" date="2016-10" db="EMBL/GenBank/DDBJ databases">
        <authorList>
            <person name="Varghese N."/>
        </authorList>
    </citation>
    <scope>NUCLEOTIDE SEQUENCE [LARGE SCALE GENOMIC DNA]</scope>
    <source>
        <strain evidence="5">DSM 20406</strain>
    </source>
</reference>
<organism evidence="4 5">
    <name type="scientific">Sharpea azabuensis</name>
    <dbReference type="NCBI Taxonomy" id="322505"/>
    <lineage>
        <taxon>Bacteria</taxon>
        <taxon>Bacillati</taxon>
        <taxon>Bacillota</taxon>
        <taxon>Erysipelotrichia</taxon>
        <taxon>Erysipelotrichales</taxon>
        <taxon>Coprobacillaceae</taxon>
        <taxon>Sharpea</taxon>
    </lineage>
</organism>
<protein>
    <submittedName>
        <fullName evidence="4">TatD DNase family protein</fullName>
    </submittedName>
</protein>
<dbReference type="GO" id="GO:0005829">
    <property type="term" value="C:cytosol"/>
    <property type="evidence" value="ECO:0007669"/>
    <property type="project" value="TreeGrafter"/>
</dbReference>
<evidence type="ECO:0000256" key="3">
    <source>
        <dbReference type="PIRSR" id="PIRSR005902-1"/>
    </source>
</evidence>
<dbReference type="GO" id="GO:0046872">
    <property type="term" value="F:metal ion binding"/>
    <property type="evidence" value="ECO:0007669"/>
    <property type="project" value="UniProtKB-KW"/>
</dbReference>
<dbReference type="OrthoDB" id="9810005at2"/>
<dbReference type="PROSITE" id="PS01091">
    <property type="entry name" value="TATD_3"/>
    <property type="match status" value="1"/>
</dbReference>
<dbReference type="RefSeq" id="WP_074732702.1">
    <property type="nucleotide sequence ID" value="NZ_FNYK01000070.1"/>
</dbReference>
<dbReference type="EMBL" id="FNYK01000070">
    <property type="protein sequence ID" value="SEJ18513.1"/>
    <property type="molecule type" value="Genomic_DNA"/>
</dbReference>
<dbReference type="InterPro" id="IPR001130">
    <property type="entry name" value="TatD-like"/>
</dbReference>
<feature type="binding site" evidence="3">
    <location>
        <position position="8"/>
    </location>
    <ligand>
        <name>a divalent metal cation</name>
        <dbReference type="ChEBI" id="CHEBI:60240"/>
        <label>1</label>
    </ligand>
</feature>
<dbReference type="NCBIfam" id="TIGR00010">
    <property type="entry name" value="YchF/TatD family DNA exonuclease"/>
    <property type="match status" value="1"/>
</dbReference>
<dbReference type="PIRSF" id="PIRSF005902">
    <property type="entry name" value="DNase_TatD"/>
    <property type="match status" value="1"/>
</dbReference>
<keyword evidence="2" id="KW-0378">Hydrolase</keyword>
<keyword evidence="5" id="KW-1185">Reference proteome</keyword>
<dbReference type="PROSITE" id="PS01090">
    <property type="entry name" value="TATD_2"/>
    <property type="match status" value="1"/>
</dbReference>
<sequence length="252" mass="28462">MYFNTHTHLNSEELFDQRDHYIQNALEKGVNHMTVVGYDVASSQRALEIAHEYDFVYATVGISPNDCLNTTDEDLTLIAKMAEDDKVVALGEIGLDYYYDDVPKEKQMGVFKKQIKIAQDLNLPITIHCRDAYEDTYNVLEKANLKGIMHCYSGSDQMALRFIKLGYYISLAGPVTFKNAKMPKRVATNVPLDSLLIETDDPYMAPVPLRGTTNEPANCIYIAKTIAELKGLDEEEVAKVTTDNAYKVFRLL</sequence>
<dbReference type="PANTHER" id="PTHR46124">
    <property type="entry name" value="D-AMINOACYL-TRNA DEACYLASE"/>
    <property type="match status" value="1"/>
</dbReference>